<dbReference type="Gene3D" id="1.10.1060.10">
    <property type="entry name" value="Alpha-helical ferredoxin"/>
    <property type="match status" value="1"/>
</dbReference>
<dbReference type="PaxDb" id="589924-Ferp_0942"/>
<dbReference type="GO" id="GO:0046872">
    <property type="term" value="F:metal ion binding"/>
    <property type="evidence" value="ECO:0007669"/>
    <property type="project" value="UniProtKB-KW"/>
</dbReference>
<dbReference type="EMBL" id="CP001899">
    <property type="protein sequence ID" value="ADC65107.1"/>
    <property type="molecule type" value="Genomic_DNA"/>
</dbReference>
<evidence type="ECO:0000256" key="1">
    <source>
        <dbReference type="ARBA" id="ARBA00007097"/>
    </source>
</evidence>
<name>D3RX94_FERPA</name>
<dbReference type="EC" id="1.8.98.1" evidence="8"/>
<dbReference type="KEGG" id="fpl:Ferp_0942"/>
<evidence type="ECO:0000256" key="6">
    <source>
        <dbReference type="ARBA" id="ARBA00023014"/>
    </source>
</evidence>
<dbReference type="HOGENOM" id="CLU_023081_2_0_2"/>
<dbReference type="PANTHER" id="PTHR43255:SF1">
    <property type="entry name" value="IRON-SULFUR-BINDING OXIDOREDUCTASE FADF-RELATED"/>
    <property type="match status" value="1"/>
</dbReference>
<evidence type="ECO:0000259" key="7">
    <source>
        <dbReference type="PROSITE" id="PS51379"/>
    </source>
</evidence>
<dbReference type="Pfam" id="PF13534">
    <property type="entry name" value="Fer4_17"/>
    <property type="match status" value="1"/>
</dbReference>
<dbReference type="OrthoDB" id="42878at2157"/>
<dbReference type="InterPro" id="IPR009051">
    <property type="entry name" value="Helical_ferredxn"/>
</dbReference>
<dbReference type="GO" id="GO:0051912">
    <property type="term" value="F:CoB--CoM heterodisulfide reductase activity"/>
    <property type="evidence" value="ECO:0007669"/>
    <property type="project" value="UniProtKB-EC"/>
</dbReference>
<dbReference type="STRING" id="589924.Ferp_0942"/>
<evidence type="ECO:0000256" key="4">
    <source>
        <dbReference type="ARBA" id="ARBA00023002"/>
    </source>
</evidence>
<dbReference type="InterPro" id="IPR051460">
    <property type="entry name" value="HdrC_iron-sulfur_subunit"/>
</dbReference>
<evidence type="ECO:0000256" key="3">
    <source>
        <dbReference type="ARBA" id="ARBA00022723"/>
    </source>
</evidence>
<dbReference type="InterPro" id="IPR004017">
    <property type="entry name" value="Cys_rich_dom"/>
</dbReference>
<comment type="similarity">
    <text evidence="1">Belongs to the HdrC family.</text>
</comment>
<feature type="domain" description="4Fe-4S ferredoxin-type" evidence="7">
    <location>
        <begin position="58"/>
        <end position="87"/>
    </location>
</feature>
<reference evidence="8 9" key="2">
    <citation type="journal article" date="2011" name="Stand. Genomic Sci.">
        <title>Complete genome sequence of Ferroglobus placidus AEDII12DO.</title>
        <authorList>
            <person name="Anderson I."/>
            <person name="Risso C."/>
            <person name="Holmes D."/>
            <person name="Lucas S."/>
            <person name="Copeland A."/>
            <person name="Lapidus A."/>
            <person name="Cheng J.F."/>
            <person name="Bruce D."/>
            <person name="Goodwin L."/>
            <person name="Pitluck S."/>
            <person name="Saunders E."/>
            <person name="Brettin T."/>
            <person name="Detter J.C."/>
            <person name="Han C."/>
            <person name="Tapia R."/>
            <person name="Larimer F."/>
            <person name="Land M."/>
            <person name="Hauser L."/>
            <person name="Woyke T."/>
            <person name="Lovley D."/>
            <person name="Kyrpides N."/>
            <person name="Ivanova N."/>
        </authorList>
    </citation>
    <scope>NUCLEOTIDE SEQUENCE [LARGE SCALE GENOMIC DNA]</scope>
    <source>
        <strain evidence="9">DSM 10642 / AEDII12DO</strain>
    </source>
</reference>
<evidence type="ECO:0000313" key="9">
    <source>
        <dbReference type="Proteomes" id="UP000002613"/>
    </source>
</evidence>
<keyword evidence="3" id="KW-0479">Metal-binding</keyword>
<dbReference type="Proteomes" id="UP000002613">
    <property type="component" value="Chromosome"/>
</dbReference>
<protein>
    <submittedName>
        <fullName evidence="8">CoB--CoM heterodisulfide reductase</fullName>
        <ecNumber evidence="8">1.8.98.1</ecNumber>
    </submittedName>
</protein>
<dbReference type="PROSITE" id="PS51379">
    <property type="entry name" value="4FE4S_FER_2"/>
    <property type="match status" value="1"/>
</dbReference>
<keyword evidence="4 8" id="KW-0560">Oxidoreductase</keyword>
<dbReference type="RefSeq" id="WP_012965450.1">
    <property type="nucleotide sequence ID" value="NC_013849.1"/>
</dbReference>
<dbReference type="GO" id="GO:0051539">
    <property type="term" value="F:4 iron, 4 sulfur cluster binding"/>
    <property type="evidence" value="ECO:0007669"/>
    <property type="project" value="UniProtKB-KW"/>
</dbReference>
<dbReference type="GeneID" id="8778450"/>
<evidence type="ECO:0000256" key="5">
    <source>
        <dbReference type="ARBA" id="ARBA00023004"/>
    </source>
</evidence>
<reference evidence="9" key="1">
    <citation type="submission" date="2010-02" db="EMBL/GenBank/DDBJ databases">
        <title>Complete sequence of Ferroglobus placidus DSM 10642.</title>
        <authorList>
            <consortium name="US DOE Joint Genome Institute"/>
            <person name="Lucas S."/>
            <person name="Copeland A."/>
            <person name="Lapidus A."/>
            <person name="Cheng J.-F."/>
            <person name="Bruce D."/>
            <person name="Goodwin L."/>
            <person name="Pitluck S."/>
            <person name="Saunders E."/>
            <person name="Brettin T."/>
            <person name="Detter J.C."/>
            <person name="Han C."/>
            <person name="Tapia R."/>
            <person name="Larimer F."/>
            <person name="Land M."/>
            <person name="Hauser L."/>
            <person name="Kyrpides N."/>
            <person name="Ivanova N."/>
            <person name="Holmes D."/>
            <person name="Lovley D."/>
            <person name="Kyrpides N."/>
            <person name="Anderson I.J."/>
            <person name="Woyke T."/>
        </authorList>
    </citation>
    <scope>NUCLEOTIDE SEQUENCE [LARGE SCALE GENOMIC DNA]</scope>
    <source>
        <strain evidence="9">DSM 10642 / AEDII12DO</strain>
    </source>
</reference>
<dbReference type="GO" id="GO:0005886">
    <property type="term" value="C:plasma membrane"/>
    <property type="evidence" value="ECO:0007669"/>
    <property type="project" value="TreeGrafter"/>
</dbReference>
<evidence type="ECO:0000256" key="2">
    <source>
        <dbReference type="ARBA" id="ARBA00022485"/>
    </source>
</evidence>
<dbReference type="InterPro" id="IPR017896">
    <property type="entry name" value="4Fe4S_Fe-S-bd"/>
</dbReference>
<dbReference type="AlphaFoldDB" id="D3RX94"/>
<organism evidence="8 9">
    <name type="scientific">Ferroglobus placidus (strain DSM 10642 / AEDII12DO)</name>
    <dbReference type="NCBI Taxonomy" id="589924"/>
    <lineage>
        <taxon>Archaea</taxon>
        <taxon>Methanobacteriati</taxon>
        <taxon>Methanobacteriota</taxon>
        <taxon>Archaeoglobi</taxon>
        <taxon>Archaeoglobales</taxon>
        <taxon>Archaeoglobaceae</taxon>
        <taxon>Ferroglobus</taxon>
    </lineage>
</organism>
<dbReference type="eggNOG" id="arCOG00333">
    <property type="taxonomic scope" value="Archaea"/>
</dbReference>
<dbReference type="Pfam" id="PF02754">
    <property type="entry name" value="CCG"/>
    <property type="match status" value="2"/>
</dbReference>
<evidence type="ECO:0000313" key="8">
    <source>
        <dbReference type="EMBL" id="ADC65107.1"/>
    </source>
</evidence>
<gene>
    <name evidence="8" type="ordered locus">Ferp_0942</name>
</gene>
<keyword evidence="9" id="KW-1185">Reference proteome</keyword>
<dbReference type="SUPFAM" id="SSF46548">
    <property type="entry name" value="alpha-helical ferredoxin"/>
    <property type="match status" value="1"/>
</dbReference>
<dbReference type="PANTHER" id="PTHR43255">
    <property type="entry name" value="IRON-SULFUR-BINDING OXIDOREDUCTASE FADF-RELATED-RELATED"/>
    <property type="match status" value="1"/>
</dbReference>
<accession>D3RX94</accession>
<keyword evidence="2" id="KW-0004">4Fe-4S</keyword>
<sequence>MKFEKLVEDEAFICAQCNFCRVCPAFKHEDWESASPRGRIYLIKSLIRGEIKPEDLDEEIIQDFFKCTTCGECEVVCQTEIPLIDVWEKARASLVKEGFILPAHKRIGEAAKKTGCPYGEDRSRDWWLDFEVSEKAEVAYFAGCTATFRTVEIAKNTVEFLKKAGIDFTYAKNDEICCGSPLLRTGQREIAYEFFKKNYEEWKRRGVKKIVTSCSGCYRTIKRDYPEIAKELGYEWDFEVYHVSQLIHELIKSGELRLEKLNKTVTYHDPCHLGRHMKVYEEPREVLKALGADIVEMENNREEASCCGAGGGVKAQFKELAMKMGIDRISEAEKTGAELIVSCCPFCKLHLNQAAEEKNSKLRVVDLIEIVNQLL</sequence>
<proteinExistence type="inferred from homology"/>
<keyword evidence="6" id="KW-0411">Iron-sulfur</keyword>
<keyword evidence="5" id="KW-0408">Iron</keyword>